<comment type="function">
    <text evidence="1">Plays a role in synthesis, processing and/or stability of 23S rRNA.</text>
</comment>
<evidence type="ECO:0000256" key="2">
    <source>
        <dbReference type="ARBA" id="ARBA00010740"/>
    </source>
</evidence>
<dbReference type="EMBL" id="JBHSCX010000021">
    <property type="protein sequence ID" value="MFC4363940.1"/>
    <property type="molecule type" value="Genomic_DNA"/>
</dbReference>
<name>A0ABV8V9P9_9GAMM</name>
<evidence type="ECO:0000256" key="3">
    <source>
        <dbReference type="ARBA" id="ARBA00015716"/>
    </source>
</evidence>
<dbReference type="InterPro" id="IPR003772">
    <property type="entry name" value="YceD"/>
</dbReference>
<gene>
    <name evidence="6" type="ORF">ACFOX3_16600</name>
</gene>
<evidence type="ECO:0000313" key="7">
    <source>
        <dbReference type="Proteomes" id="UP001595840"/>
    </source>
</evidence>
<evidence type="ECO:0000313" key="6">
    <source>
        <dbReference type="EMBL" id="MFC4363940.1"/>
    </source>
</evidence>
<dbReference type="PANTHER" id="PTHR38099:SF1">
    <property type="entry name" value="LARGE RIBOSOMAL RNA SUBUNIT ACCUMULATION PROTEIN YCED"/>
    <property type="match status" value="1"/>
</dbReference>
<evidence type="ECO:0000256" key="1">
    <source>
        <dbReference type="ARBA" id="ARBA00002868"/>
    </source>
</evidence>
<protein>
    <recommendedName>
        <fullName evidence="3">Large ribosomal RNA subunit accumulation protein YceD</fullName>
    </recommendedName>
    <alternativeName>
        <fullName evidence="5">23S rRNA accumulation protein YceD</fullName>
    </alternativeName>
</protein>
<reference evidence="7" key="1">
    <citation type="journal article" date="2019" name="Int. J. Syst. Evol. Microbiol.">
        <title>The Global Catalogue of Microorganisms (GCM) 10K type strain sequencing project: providing services to taxonomists for standard genome sequencing and annotation.</title>
        <authorList>
            <consortium name="The Broad Institute Genomics Platform"/>
            <consortium name="The Broad Institute Genome Sequencing Center for Infectious Disease"/>
            <person name="Wu L."/>
            <person name="Ma J."/>
        </authorList>
    </citation>
    <scope>NUCLEOTIDE SEQUENCE [LARGE SCALE GENOMIC DNA]</scope>
    <source>
        <strain evidence="7">CECT 8570</strain>
    </source>
</reference>
<comment type="caution">
    <text evidence="6">The sequence shown here is derived from an EMBL/GenBank/DDBJ whole genome shotgun (WGS) entry which is preliminary data.</text>
</comment>
<accession>A0ABV8V9P9</accession>
<sequence length="177" mass="19443">MSDAPLQTILPRQVDPRKFAQKGISLSGRVPLAQMPRLSEAVQSGDEEVDVHLEFGIDQQRAKTLKGHARASVSVVCQRCLQPTKLTLDADIALAVVWTEEQGQDLSKDLDPLILEEGPTDLYQVVEDELLLVLPMVAYHEEQCIDAASLSAGTEVQDDKVSDNPFKVLEQLKGSPK</sequence>
<dbReference type="Pfam" id="PF02620">
    <property type="entry name" value="YceD"/>
    <property type="match status" value="1"/>
</dbReference>
<organism evidence="6 7">
    <name type="scientific">Simiduia curdlanivorans</name>
    <dbReference type="NCBI Taxonomy" id="1492769"/>
    <lineage>
        <taxon>Bacteria</taxon>
        <taxon>Pseudomonadati</taxon>
        <taxon>Pseudomonadota</taxon>
        <taxon>Gammaproteobacteria</taxon>
        <taxon>Cellvibrionales</taxon>
        <taxon>Cellvibrionaceae</taxon>
        <taxon>Simiduia</taxon>
    </lineage>
</organism>
<dbReference type="RefSeq" id="WP_290263047.1">
    <property type="nucleotide sequence ID" value="NZ_JAUFQG010000004.1"/>
</dbReference>
<dbReference type="PANTHER" id="PTHR38099">
    <property type="entry name" value="LARGE RIBOSOMAL RNA SUBUNIT ACCUMULATION PROTEIN YCED"/>
    <property type="match status" value="1"/>
</dbReference>
<keyword evidence="4" id="KW-0690">Ribosome biogenesis</keyword>
<dbReference type="Proteomes" id="UP001595840">
    <property type="component" value="Unassembled WGS sequence"/>
</dbReference>
<dbReference type="InterPro" id="IPR039255">
    <property type="entry name" value="YceD_bac"/>
</dbReference>
<keyword evidence="7" id="KW-1185">Reference proteome</keyword>
<evidence type="ECO:0000256" key="5">
    <source>
        <dbReference type="ARBA" id="ARBA00031841"/>
    </source>
</evidence>
<proteinExistence type="inferred from homology"/>
<comment type="similarity">
    <text evidence="2">Belongs to the DUF177 domain family.</text>
</comment>
<evidence type="ECO:0000256" key="4">
    <source>
        <dbReference type="ARBA" id="ARBA00022517"/>
    </source>
</evidence>